<dbReference type="PROSITE" id="PS50011">
    <property type="entry name" value="PROTEIN_KINASE_DOM"/>
    <property type="match status" value="2"/>
</dbReference>
<evidence type="ECO:0000256" key="2">
    <source>
        <dbReference type="ARBA" id="ARBA00022527"/>
    </source>
</evidence>
<keyword evidence="2" id="KW-0723">Serine/threonine-protein kinase</keyword>
<evidence type="ECO:0000256" key="10">
    <source>
        <dbReference type="ARBA" id="ARBA00022989"/>
    </source>
</evidence>
<proteinExistence type="predicted"/>
<evidence type="ECO:0000256" key="11">
    <source>
        <dbReference type="ARBA" id="ARBA00023136"/>
    </source>
</evidence>
<dbReference type="GO" id="GO:0005524">
    <property type="term" value="F:ATP binding"/>
    <property type="evidence" value="ECO:0007669"/>
    <property type="project" value="UniProtKB-UniRule"/>
</dbReference>
<evidence type="ECO:0000256" key="12">
    <source>
        <dbReference type="ARBA" id="ARBA00023170"/>
    </source>
</evidence>
<keyword evidence="5" id="KW-0732">Signal</keyword>
<evidence type="ECO:0000313" key="17">
    <source>
        <dbReference type="EMBL" id="PWA59760.1"/>
    </source>
</evidence>
<dbReference type="CDD" id="cd14066">
    <property type="entry name" value="STKc_IRAK"/>
    <property type="match status" value="1"/>
</dbReference>
<dbReference type="GO" id="GO:0016020">
    <property type="term" value="C:membrane"/>
    <property type="evidence" value="ECO:0007669"/>
    <property type="project" value="UniProtKB-SubCell"/>
</dbReference>
<keyword evidence="11" id="KW-0472">Membrane</keyword>
<keyword evidence="12" id="KW-0675">Receptor</keyword>
<gene>
    <name evidence="17" type="ORF">CTI12_AA388790</name>
</gene>
<feature type="binding site" evidence="14">
    <location>
        <position position="69"/>
    </location>
    <ligand>
        <name>ATP</name>
        <dbReference type="ChEBI" id="CHEBI:30616"/>
    </ligand>
</feature>
<dbReference type="EMBL" id="PKPP01005541">
    <property type="protein sequence ID" value="PWA59760.1"/>
    <property type="molecule type" value="Genomic_DNA"/>
</dbReference>
<evidence type="ECO:0000256" key="9">
    <source>
        <dbReference type="ARBA" id="ARBA00022840"/>
    </source>
</evidence>
<organism evidence="17 18">
    <name type="scientific">Artemisia annua</name>
    <name type="common">Sweet wormwood</name>
    <dbReference type="NCBI Taxonomy" id="35608"/>
    <lineage>
        <taxon>Eukaryota</taxon>
        <taxon>Viridiplantae</taxon>
        <taxon>Streptophyta</taxon>
        <taxon>Embryophyta</taxon>
        <taxon>Tracheophyta</taxon>
        <taxon>Spermatophyta</taxon>
        <taxon>Magnoliopsida</taxon>
        <taxon>eudicotyledons</taxon>
        <taxon>Gunneridae</taxon>
        <taxon>Pentapetalae</taxon>
        <taxon>asterids</taxon>
        <taxon>campanulids</taxon>
        <taxon>Asterales</taxon>
        <taxon>Asteraceae</taxon>
        <taxon>Asteroideae</taxon>
        <taxon>Anthemideae</taxon>
        <taxon>Artemisiinae</taxon>
        <taxon>Artemisia</taxon>
    </lineage>
</organism>
<evidence type="ECO:0000256" key="6">
    <source>
        <dbReference type="ARBA" id="ARBA00022737"/>
    </source>
</evidence>
<dbReference type="InterPro" id="IPR001245">
    <property type="entry name" value="Ser-Thr/Tyr_kinase_cat_dom"/>
</dbReference>
<dbReference type="GO" id="GO:0006950">
    <property type="term" value="P:response to stress"/>
    <property type="evidence" value="ECO:0007669"/>
    <property type="project" value="UniProtKB-ARBA"/>
</dbReference>
<sequence length="745" mass="83929">MTMFFPTSHEAGSSSFSESPQPCRELSFSEIQLATQDFDESLVIGHGGFGKVYKGTITNGESLLVVAVKRLDSTSNQGAVEFWAEVKMLSKLRHCHLVSLIGYCNDRQEMVLVYEYMPRGTLEDHLHNLQTLLPWVRRLKICIGAARGLDYLHTGAGIHHGVIHRDVKSSNILLHNNWAAKISDFGLSKIGPTNQPSTYVNTLVKGTFGYLDPDYFQTGRLTRKSDVYAFGVVLLEVLCGKRAVDRSLDEERWGLASWALDSIKEGRLKQIVDPNIKGRIFPKCLKEFARLAERCLHSHPKQRPTMAEVVVSLESILVLQEKANTALCPPAKTLFGMKMPMFLFPSNQENFVDGISLKPLELYLDSIQGEHKVLNQENFGEHKVLIQFAFKTISTATENFSAANKMTQHRYGSMYKGKLQNGQGIVVSRPYLDTELQGYKRELSLLVKSQHENLIQLLGYCIKGTTMFIVYDFAPYSSLDRLIFDPMSTLLDWNERYKIILGVARVLIYLHKHAPIQIIHGSVKPSNILLDVSLDPKLADFWFARCLANNENDSVNAEIILQTSEYTAPEYTDIYHGPVSTKSDVFSFGMLILKTISGCRKYNDIPTANENFVHYAWTNWWAGTSSSIVDPRIDADSRSIRSFIHIGLLCVQEDASDRPTMEDVLAMLLSGSFLTLPIPKKPVSPQIIKEDLAITNVPVALLLENHDIETVDEFISELDPRKVSFTCKQGLIATYSHTDYLPPFF</sequence>
<dbReference type="PANTHER" id="PTHR27006">
    <property type="entry name" value="PROMASTIGOTE SURFACE ANTIGEN PROTEIN PSA"/>
    <property type="match status" value="1"/>
</dbReference>
<accession>A0A2U1MES4</accession>
<dbReference type="PROSITE" id="PS00107">
    <property type="entry name" value="PROTEIN_KINASE_ATP"/>
    <property type="match status" value="1"/>
</dbReference>
<dbReference type="FunFam" id="1.10.510.10:FF:000129">
    <property type="entry name" value="cysteine-rich receptor-like protein kinase 10"/>
    <property type="match status" value="1"/>
</dbReference>
<dbReference type="Gene3D" id="3.30.200.20">
    <property type="entry name" value="Phosphorylase Kinase, domain 1"/>
    <property type="match status" value="2"/>
</dbReference>
<keyword evidence="9 14" id="KW-0067">ATP-binding</keyword>
<evidence type="ECO:0000256" key="15">
    <source>
        <dbReference type="SAM" id="MobiDB-lite"/>
    </source>
</evidence>
<evidence type="ECO:0000256" key="7">
    <source>
        <dbReference type="ARBA" id="ARBA00022741"/>
    </source>
</evidence>
<keyword evidence="4" id="KW-0812">Transmembrane</keyword>
<comment type="subcellular location">
    <subcellularLocation>
        <location evidence="1">Membrane</location>
        <topology evidence="1">Single-pass membrane protein</topology>
    </subcellularLocation>
</comment>
<evidence type="ECO:0000259" key="16">
    <source>
        <dbReference type="PROSITE" id="PS50011"/>
    </source>
</evidence>
<dbReference type="FunFam" id="3.30.200.20:FF:000039">
    <property type="entry name" value="receptor-like protein kinase FERONIA"/>
    <property type="match status" value="1"/>
</dbReference>
<protein>
    <submittedName>
        <fullName evidence="17">Serine-threonine/tyrosine-protein kinase catalytic domain-containing protein</fullName>
    </submittedName>
</protein>
<keyword evidence="3" id="KW-0808">Transferase</keyword>
<dbReference type="InterPro" id="IPR008271">
    <property type="entry name" value="Ser/Thr_kinase_AS"/>
</dbReference>
<dbReference type="InterPro" id="IPR000719">
    <property type="entry name" value="Prot_kinase_dom"/>
</dbReference>
<dbReference type="OrthoDB" id="4062651at2759"/>
<dbReference type="FunFam" id="1.10.510.10:FF:000876">
    <property type="entry name" value="Receptor-like protein kinase FERONIA"/>
    <property type="match status" value="1"/>
</dbReference>
<dbReference type="GO" id="GO:0004674">
    <property type="term" value="F:protein serine/threonine kinase activity"/>
    <property type="evidence" value="ECO:0007669"/>
    <property type="project" value="UniProtKB-KW"/>
</dbReference>
<reference evidence="17 18" key="1">
    <citation type="journal article" date="2018" name="Mol. Plant">
        <title>The genome of Artemisia annua provides insight into the evolution of Asteraceae family and artemisinin biosynthesis.</title>
        <authorList>
            <person name="Shen Q."/>
            <person name="Zhang L."/>
            <person name="Liao Z."/>
            <person name="Wang S."/>
            <person name="Yan T."/>
            <person name="Shi P."/>
            <person name="Liu M."/>
            <person name="Fu X."/>
            <person name="Pan Q."/>
            <person name="Wang Y."/>
            <person name="Lv Z."/>
            <person name="Lu X."/>
            <person name="Zhang F."/>
            <person name="Jiang W."/>
            <person name="Ma Y."/>
            <person name="Chen M."/>
            <person name="Hao X."/>
            <person name="Li L."/>
            <person name="Tang Y."/>
            <person name="Lv G."/>
            <person name="Zhou Y."/>
            <person name="Sun X."/>
            <person name="Brodelius P.E."/>
            <person name="Rose J.K.C."/>
            <person name="Tang K."/>
        </authorList>
    </citation>
    <scope>NUCLEOTIDE SEQUENCE [LARGE SCALE GENOMIC DNA]</scope>
    <source>
        <strain evidence="18">cv. Huhao1</strain>
        <tissue evidence="17">Leaf</tissue>
    </source>
</reference>
<name>A0A2U1MES4_ARTAN</name>
<dbReference type="SMART" id="SM00220">
    <property type="entry name" value="S_TKc"/>
    <property type="match status" value="2"/>
</dbReference>
<feature type="domain" description="Protein kinase" evidence="16">
    <location>
        <begin position="38"/>
        <end position="317"/>
    </location>
</feature>
<evidence type="ECO:0000256" key="13">
    <source>
        <dbReference type="ARBA" id="ARBA00023180"/>
    </source>
</evidence>
<evidence type="ECO:0000256" key="3">
    <source>
        <dbReference type="ARBA" id="ARBA00022679"/>
    </source>
</evidence>
<feature type="domain" description="Protein kinase" evidence="16">
    <location>
        <begin position="400"/>
        <end position="674"/>
    </location>
</feature>
<keyword evidence="7 14" id="KW-0547">Nucleotide-binding</keyword>
<evidence type="ECO:0000256" key="8">
    <source>
        <dbReference type="ARBA" id="ARBA00022777"/>
    </source>
</evidence>
<dbReference type="SUPFAM" id="SSF56112">
    <property type="entry name" value="Protein kinase-like (PK-like)"/>
    <property type="match status" value="2"/>
</dbReference>
<dbReference type="Gene3D" id="1.10.510.10">
    <property type="entry name" value="Transferase(Phosphotransferase) domain 1"/>
    <property type="match status" value="2"/>
</dbReference>
<evidence type="ECO:0000256" key="1">
    <source>
        <dbReference type="ARBA" id="ARBA00004167"/>
    </source>
</evidence>
<dbReference type="InterPro" id="IPR017441">
    <property type="entry name" value="Protein_kinase_ATP_BS"/>
</dbReference>
<dbReference type="Pfam" id="PF07714">
    <property type="entry name" value="PK_Tyr_Ser-Thr"/>
    <property type="match status" value="1"/>
</dbReference>
<feature type="compositionally biased region" description="Low complexity" evidence="15">
    <location>
        <begin position="8"/>
        <end position="19"/>
    </location>
</feature>
<dbReference type="PANTHER" id="PTHR27006:SF616">
    <property type="entry name" value="CYSTEINE-RICH RECEPTOR-LIKE PROTEIN KINASE 10"/>
    <property type="match status" value="1"/>
</dbReference>
<dbReference type="InterPro" id="IPR011009">
    <property type="entry name" value="Kinase-like_dom_sf"/>
</dbReference>
<evidence type="ECO:0000256" key="5">
    <source>
        <dbReference type="ARBA" id="ARBA00022729"/>
    </source>
</evidence>
<evidence type="ECO:0000313" key="18">
    <source>
        <dbReference type="Proteomes" id="UP000245207"/>
    </source>
</evidence>
<dbReference type="AlphaFoldDB" id="A0A2U1MES4"/>
<dbReference type="PROSITE" id="PS00108">
    <property type="entry name" value="PROTEIN_KINASE_ST"/>
    <property type="match status" value="1"/>
</dbReference>
<keyword evidence="10" id="KW-1133">Transmembrane helix</keyword>
<dbReference type="Pfam" id="PF00069">
    <property type="entry name" value="Pkinase"/>
    <property type="match status" value="1"/>
</dbReference>
<feature type="region of interest" description="Disordered" evidence="15">
    <location>
        <begin position="1"/>
        <end position="21"/>
    </location>
</feature>
<keyword evidence="6" id="KW-0677">Repeat</keyword>
<keyword evidence="8 17" id="KW-0418">Kinase</keyword>
<evidence type="ECO:0000256" key="14">
    <source>
        <dbReference type="PROSITE-ProRule" id="PRU10141"/>
    </source>
</evidence>
<keyword evidence="13" id="KW-0325">Glycoprotein</keyword>
<keyword evidence="18" id="KW-1185">Reference proteome</keyword>
<dbReference type="Proteomes" id="UP000245207">
    <property type="component" value="Unassembled WGS sequence"/>
</dbReference>
<evidence type="ECO:0000256" key="4">
    <source>
        <dbReference type="ARBA" id="ARBA00022692"/>
    </source>
</evidence>
<dbReference type="STRING" id="35608.A0A2U1MES4"/>
<comment type="caution">
    <text evidence="17">The sequence shown here is derived from an EMBL/GenBank/DDBJ whole genome shotgun (WGS) entry which is preliminary data.</text>
</comment>